<gene>
    <name evidence="1" type="ORF">GHA_04064</name>
</gene>
<sequence>MRVLFTFSINASIRAVSGINGVNKPVNQINVNLTDNATTL</sequence>
<keyword evidence="2" id="KW-1185">Reference proteome</keyword>
<accession>A0ABM8MMY8</accession>
<evidence type="ECO:0000313" key="1">
    <source>
        <dbReference type="EMBL" id="CAB5599250.1"/>
    </source>
</evidence>
<proteinExistence type="predicted"/>
<organism evidence="1 2">
    <name type="scientific">Citrobacter youngae</name>
    <dbReference type="NCBI Taxonomy" id="133448"/>
    <lineage>
        <taxon>Bacteria</taxon>
        <taxon>Pseudomonadati</taxon>
        <taxon>Pseudomonadota</taxon>
        <taxon>Gammaproteobacteria</taxon>
        <taxon>Enterobacterales</taxon>
        <taxon>Enterobacteriaceae</taxon>
        <taxon>Citrobacter</taxon>
        <taxon>Citrobacter freundii complex</taxon>
    </lineage>
</organism>
<protein>
    <submittedName>
        <fullName evidence="1">Uncharacterized protein</fullName>
    </submittedName>
</protein>
<comment type="caution">
    <text evidence="1">The sequence shown here is derived from an EMBL/GenBank/DDBJ whole genome shotgun (WGS) entry which is preliminary data.</text>
</comment>
<reference evidence="1" key="1">
    <citation type="submission" date="2020-05" db="EMBL/GenBank/DDBJ databases">
        <authorList>
            <person name="Delgado-Blas J."/>
        </authorList>
    </citation>
    <scope>NUCLEOTIDE SEQUENCE</scope>
    <source>
        <strain evidence="1">BB1468</strain>
    </source>
</reference>
<dbReference type="Proteomes" id="UP000835792">
    <property type="component" value="Unassembled WGS sequence"/>
</dbReference>
<evidence type="ECO:0000313" key="2">
    <source>
        <dbReference type="Proteomes" id="UP000835792"/>
    </source>
</evidence>
<name>A0ABM8MMY8_9ENTR</name>
<dbReference type="EMBL" id="CAHPRB010000016">
    <property type="protein sequence ID" value="CAB5599250.1"/>
    <property type="molecule type" value="Genomic_DNA"/>
</dbReference>